<dbReference type="GO" id="GO:0032456">
    <property type="term" value="P:endocytic recycling"/>
    <property type="evidence" value="ECO:0007669"/>
    <property type="project" value="InterPro"/>
</dbReference>
<comment type="similarity">
    <text evidence="2">Belongs to the VPS35L family.</text>
</comment>
<keyword evidence="5" id="KW-0653">Protein transport</keyword>
<evidence type="ECO:0000313" key="6">
    <source>
        <dbReference type="EMBL" id="VDK37588.1"/>
    </source>
</evidence>
<dbReference type="PANTHER" id="PTHR13673">
    <property type="entry name" value="ESOPHAGEAL CANCER ASSOCIATED PROTEIN"/>
    <property type="match status" value="1"/>
</dbReference>
<comment type="subcellular location">
    <subcellularLocation>
        <location evidence="1">Endosome</location>
    </subcellularLocation>
</comment>
<accession>A0A183D2V7</accession>
<dbReference type="PANTHER" id="PTHR13673:SF0">
    <property type="entry name" value="VPS35 ENDOSOMAL PROTEIN-SORTING FACTOR-LIKE"/>
    <property type="match status" value="1"/>
</dbReference>
<keyword evidence="3" id="KW-0813">Transport</keyword>
<evidence type="ECO:0000313" key="8">
    <source>
        <dbReference type="WBParaSite" id="GPUH_0000305301-mRNA-1"/>
    </source>
</evidence>
<proteinExistence type="inferred from homology"/>
<reference evidence="8" key="1">
    <citation type="submission" date="2016-06" db="UniProtKB">
        <authorList>
            <consortium name="WormBaseParasite"/>
        </authorList>
    </citation>
    <scope>IDENTIFICATION</scope>
</reference>
<evidence type="ECO:0000256" key="3">
    <source>
        <dbReference type="ARBA" id="ARBA00022448"/>
    </source>
</evidence>
<dbReference type="GO" id="GO:0005768">
    <property type="term" value="C:endosome"/>
    <property type="evidence" value="ECO:0007669"/>
    <property type="project" value="UniProtKB-SubCell"/>
</dbReference>
<dbReference type="EMBL" id="UYRT01004938">
    <property type="protein sequence ID" value="VDK37588.1"/>
    <property type="molecule type" value="Genomic_DNA"/>
</dbReference>
<keyword evidence="4" id="KW-0967">Endosome</keyword>
<dbReference type="Proteomes" id="UP000271098">
    <property type="component" value="Unassembled WGS sequence"/>
</dbReference>
<evidence type="ECO:0000256" key="2">
    <source>
        <dbReference type="ARBA" id="ARBA00010704"/>
    </source>
</evidence>
<sequence>MRLAEMPSSLPNPLVSTYARAFLCRIAMRHASGYRDLPWKCFNDCLSIFPVQQVTSGEEVNSRELCVFGERLLENSIADETRRIILKNCWRRAMRLENIQDFVECAAVWIEFAVRYFTLNELSVMLELLIKRVTPGKVCFLKNFTSYFHTAEVFERKLLQI</sequence>
<name>A0A183D2V7_9BILA</name>
<evidence type="ECO:0000256" key="5">
    <source>
        <dbReference type="ARBA" id="ARBA00022927"/>
    </source>
</evidence>
<evidence type="ECO:0000256" key="4">
    <source>
        <dbReference type="ARBA" id="ARBA00022753"/>
    </source>
</evidence>
<dbReference type="InterPro" id="IPR029705">
    <property type="entry name" value="VPS35L"/>
</dbReference>
<evidence type="ECO:0000313" key="7">
    <source>
        <dbReference type="Proteomes" id="UP000271098"/>
    </source>
</evidence>
<dbReference type="AlphaFoldDB" id="A0A183D2V7"/>
<protein>
    <submittedName>
        <fullName evidence="6 8">Uncharacterized protein</fullName>
    </submittedName>
</protein>
<keyword evidence="7" id="KW-1185">Reference proteome</keyword>
<reference evidence="6 7" key="2">
    <citation type="submission" date="2018-11" db="EMBL/GenBank/DDBJ databases">
        <authorList>
            <consortium name="Pathogen Informatics"/>
        </authorList>
    </citation>
    <scope>NUCLEOTIDE SEQUENCE [LARGE SCALE GENOMIC DNA]</scope>
</reference>
<evidence type="ECO:0000256" key="1">
    <source>
        <dbReference type="ARBA" id="ARBA00004177"/>
    </source>
</evidence>
<dbReference type="WBParaSite" id="GPUH_0000305301-mRNA-1">
    <property type="protein sequence ID" value="GPUH_0000305301-mRNA-1"/>
    <property type="gene ID" value="GPUH_0000305301"/>
</dbReference>
<organism evidence="8">
    <name type="scientific">Gongylonema pulchrum</name>
    <dbReference type="NCBI Taxonomy" id="637853"/>
    <lineage>
        <taxon>Eukaryota</taxon>
        <taxon>Metazoa</taxon>
        <taxon>Ecdysozoa</taxon>
        <taxon>Nematoda</taxon>
        <taxon>Chromadorea</taxon>
        <taxon>Rhabditida</taxon>
        <taxon>Spirurina</taxon>
        <taxon>Spiruromorpha</taxon>
        <taxon>Spiruroidea</taxon>
        <taxon>Gongylonematidae</taxon>
        <taxon>Gongylonema</taxon>
    </lineage>
</organism>
<gene>
    <name evidence="6" type="ORF">GPUH_LOCUS3047</name>
</gene>
<dbReference type="GO" id="GO:0015031">
    <property type="term" value="P:protein transport"/>
    <property type="evidence" value="ECO:0007669"/>
    <property type="project" value="UniProtKB-KW"/>
</dbReference>
<dbReference type="OrthoDB" id="1734063at2759"/>